<dbReference type="GO" id="GO:0005524">
    <property type="term" value="F:ATP binding"/>
    <property type="evidence" value="ECO:0007669"/>
    <property type="project" value="UniProtKB-KW"/>
</dbReference>
<dbReference type="InterPro" id="IPR003439">
    <property type="entry name" value="ABC_transporter-like_ATP-bd"/>
</dbReference>
<sequence length="334" mass="37122">MEKQLLLSGKKVTVSFMINGDWQTAIYQVDLDIHRDEVVALVGESGSGKSTFATAVMGLHKANQSKVTGSITLADQELIGLSNLEMAKLRGEKVGMIFQDPLAALNPLMRIGDQIKEAMAMRDVYQPSEYKQRVLELLDQVGIVNPARTARQFPHQLSGGMRQRIMIALAIANNPDLIIADEPTTALDVTIQAQILDLIKRIQEKKHAGVLLITHDLGVVAEVADTVAVMYAGQLVEKAPVAELFAHPKHPYTRSLLKSNPSIEQEQDDLYVIPGTVPALAEMDHHKDLFLQRVPWMQELADQPIADELVEVAPQHFVRGEAWRTFEFPEEQVQ</sequence>
<keyword evidence="9" id="KW-0472">Membrane</keyword>
<reference evidence="11 12" key="1">
    <citation type="journal article" date="2015" name="Genome Announc.">
        <title>Expanding the biotechnology potential of lactobacilli through comparative genomics of 213 strains and associated genera.</title>
        <authorList>
            <person name="Sun Z."/>
            <person name="Harris H.M."/>
            <person name="McCann A."/>
            <person name="Guo C."/>
            <person name="Argimon S."/>
            <person name="Zhang W."/>
            <person name="Yang X."/>
            <person name="Jeffery I.B."/>
            <person name="Cooney J.C."/>
            <person name="Kagawa T.F."/>
            <person name="Liu W."/>
            <person name="Song Y."/>
            <person name="Salvetti E."/>
            <person name="Wrobel A."/>
            <person name="Rasinkangas P."/>
            <person name="Parkhill J."/>
            <person name="Rea M.C."/>
            <person name="O'Sullivan O."/>
            <person name="Ritari J."/>
            <person name="Douillard F.P."/>
            <person name="Paul Ross R."/>
            <person name="Yang R."/>
            <person name="Briner A.E."/>
            <person name="Felis G.E."/>
            <person name="de Vos W.M."/>
            <person name="Barrangou R."/>
            <person name="Klaenhammer T.R."/>
            <person name="Caufield P.W."/>
            <person name="Cui Y."/>
            <person name="Zhang H."/>
            <person name="O'Toole P.W."/>
        </authorList>
    </citation>
    <scope>NUCLEOTIDE SEQUENCE [LARGE SCALE GENOMIC DNA]</scope>
    <source>
        <strain evidence="11 12">DSM 20190</strain>
    </source>
</reference>
<evidence type="ECO:0000256" key="9">
    <source>
        <dbReference type="ARBA" id="ARBA00023136"/>
    </source>
</evidence>
<keyword evidence="7" id="KW-0067">ATP-binding</keyword>
<evidence type="ECO:0000256" key="7">
    <source>
        <dbReference type="ARBA" id="ARBA00022840"/>
    </source>
</evidence>
<proteinExistence type="inferred from homology"/>
<dbReference type="Proteomes" id="UP000051296">
    <property type="component" value="Unassembled WGS sequence"/>
</dbReference>
<dbReference type="InterPro" id="IPR013563">
    <property type="entry name" value="Oligopep_ABC_C"/>
</dbReference>
<evidence type="ECO:0000256" key="4">
    <source>
        <dbReference type="ARBA" id="ARBA00022475"/>
    </source>
</evidence>
<keyword evidence="8" id="KW-1278">Translocase</keyword>
<dbReference type="PANTHER" id="PTHR43297:SF14">
    <property type="entry name" value="ATPASE AAA-TYPE CORE DOMAIN-CONTAINING PROTEIN"/>
    <property type="match status" value="1"/>
</dbReference>
<evidence type="ECO:0000256" key="5">
    <source>
        <dbReference type="ARBA" id="ARBA00022519"/>
    </source>
</evidence>
<name>A0A0R2G6H9_9LACO</name>
<dbReference type="Pfam" id="PF00005">
    <property type="entry name" value="ABC_tran"/>
    <property type="match status" value="1"/>
</dbReference>
<dbReference type="GO" id="GO:0005886">
    <property type="term" value="C:plasma membrane"/>
    <property type="evidence" value="ECO:0007669"/>
    <property type="project" value="UniProtKB-SubCell"/>
</dbReference>
<dbReference type="STRING" id="1123500.GCA_000420365_00722"/>
<dbReference type="GO" id="GO:0015833">
    <property type="term" value="P:peptide transport"/>
    <property type="evidence" value="ECO:0007669"/>
    <property type="project" value="InterPro"/>
</dbReference>
<dbReference type="PROSITE" id="PS50893">
    <property type="entry name" value="ABC_TRANSPORTER_2"/>
    <property type="match status" value="1"/>
</dbReference>
<evidence type="ECO:0000313" key="12">
    <source>
        <dbReference type="Proteomes" id="UP000051296"/>
    </source>
</evidence>
<dbReference type="GO" id="GO:0016887">
    <property type="term" value="F:ATP hydrolysis activity"/>
    <property type="evidence" value="ECO:0007669"/>
    <property type="project" value="InterPro"/>
</dbReference>
<dbReference type="InParanoid" id="A0A0R2G6H9"/>
<accession>A0A0R2G6H9</accession>
<dbReference type="InterPro" id="IPR027417">
    <property type="entry name" value="P-loop_NTPase"/>
</dbReference>
<evidence type="ECO:0000256" key="3">
    <source>
        <dbReference type="ARBA" id="ARBA00022448"/>
    </source>
</evidence>
<dbReference type="SMART" id="SM00382">
    <property type="entry name" value="AAA"/>
    <property type="match status" value="1"/>
</dbReference>
<comment type="caution">
    <text evidence="11">The sequence shown here is derived from an EMBL/GenBank/DDBJ whole genome shotgun (WGS) entry which is preliminary data.</text>
</comment>
<evidence type="ECO:0000256" key="6">
    <source>
        <dbReference type="ARBA" id="ARBA00022741"/>
    </source>
</evidence>
<dbReference type="Pfam" id="PF08352">
    <property type="entry name" value="oligo_HPY"/>
    <property type="match status" value="1"/>
</dbReference>
<comment type="similarity">
    <text evidence="2">Belongs to the ABC transporter superfamily.</text>
</comment>
<dbReference type="FunFam" id="3.40.50.300:FF:000016">
    <property type="entry name" value="Oligopeptide ABC transporter ATP-binding component"/>
    <property type="match status" value="1"/>
</dbReference>
<dbReference type="EMBL" id="JQAX01000002">
    <property type="protein sequence ID" value="KRN32356.1"/>
    <property type="molecule type" value="Genomic_DNA"/>
</dbReference>
<dbReference type="Gene3D" id="3.40.50.300">
    <property type="entry name" value="P-loop containing nucleotide triphosphate hydrolases"/>
    <property type="match status" value="1"/>
</dbReference>
<evidence type="ECO:0000256" key="2">
    <source>
        <dbReference type="ARBA" id="ARBA00005417"/>
    </source>
</evidence>
<evidence type="ECO:0000313" key="11">
    <source>
        <dbReference type="EMBL" id="KRN32356.1"/>
    </source>
</evidence>
<dbReference type="PANTHER" id="PTHR43297">
    <property type="entry name" value="OLIGOPEPTIDE TRANSPORT ATP-BINDING PROTEIN APPD"/>
    <property type="match status" value="1"/>
</dbReference>
<gene>
    <name evidence="11" type="ORF">IV68_GL000707</name>
</gene>
<dbReference type="InterPro" id="IPR050388">
    <property type="entry name" value="ABC_Ni/Peptide_Import"/>
</dbReference>
<comment type="subcellular location">
    <subcellularLocation>
        <location evidence="1">Cell membrane</location>
        <topology evidence="1">Peripheral membrane protein</topology>
    </subcellularLocation>
</comment>
<keyword evidence="5" id="KW-0997">Cell inner membrane</keyword>
<dbReference type="InterPro" id="IPR003593">
    <property type="entry name" value="AAA+_ATPase"/>
</dbReference>
<dbReference type="InterPro" id="IPR017871">
    <property type="entry name" value="ABC_transporter-like_CS"/>
</dbReference>
<dbReference type="SUPFAM" id="SSF52540">
    <property type="entry name" value="P-loop containing nucleoside triphosphate hydrolases"/>
    <property type="match status" value="1"/>
</dbReference>
<organism evidence="11 12">
    <name type="scientific">Weissella halotolerans DSM 20190</name>
    <dbReference type="NCBI Taxonomy" id="1123500"/>
    <lineage>
        <taxon>Bacteria</taxon>
        <taxon>Bacillati</taxon>
        <taxon>Bacillota</taxon>
        <taxon>Bacilli</taxon>
        <taxon>Lactobacillales</taxon>
        <taxon>Lactobacillaceae</taxon>
        <taxon>Weissella</taxon>
    </lineage>
</organism>
<feature type="domain" description="ABC transporter" evidence="10">
    <location>
        <begin position="7"/>
        <end position="257"/>
    </location>
</feature>
<keyword evidence="3" id="KW-0813">Transport</keyword>
<evidence type="ECO:0000259" key="10">
    <source>
        <dbReference type="PROSITE" id="PS50893"/>
    </source>
</evidence>
<dbReference type="PROSITE" id="PS00211">
    <property type="entry name" value="ABC_TRANSPORTER_1"/>
    <property type="match status" value="1"/>
</dbReference>
<dbReference type="OrthoDB" id="9802264at2"/>
<dbReference type="RefSeq" id="WP_022791499.1">
    <property type="nucleotide sequence ID" value="NZ_ATUU01000002.1"/>
</dbReference>
<keyword evidence="4" id="KW-1003">Cell membrane</keyword>
<dbReference type="eggNOG" id="COG0444">
    <property type="taxonomic scope" value="Bacteria"/>
</dbReference>
<dbReference type="NCBIfam" id="TIGR01727">
    <property type="entry name" value="oligo_HPY"/>
    <property type="match status" value="1"/>
</dbReference>
<dbReference type="CDD" id="cd03257">
    <property type="entry name" value="ABC_NikE_OppD_transporters"/>
    <property type="match status" value="1"/>
</dbReference>
<keyword evidence="12" id="KW-1185">Reference proteome</keyword>
<keyword evidence="6" id="KW-0547">Nucleotide-binding</keyword>
<dbReference type="AlphaFoldDB" id="A0A0R2G6H9"/>
<evidence type="ECO:0000256" key="8">
    <source>
        <dbReference type="ARBA" id="ARBA00022967"/>
    </source>
</evidence>
<evidence type="ECO:0000256" key="1">
    <source>
        <dbReference type="ARBA" id="ARBA00004202"/>
    </source>
</evidence>
<dbReference type="PATRIC" id="fig|1123500.6.peg.711"/>
<protein>
    <submittedName>
        <fullName evidence="11">Peptide ABC transporter ATP-bindnig protein</fullName>
    </submittedName>
</protein>